<name>E4X8Q5_OIKDI</name>
<reference evidence="7" key="1">
    <citation type="journal article" date="2010" name="Science">
        <title>Plasticity of animal genome architecture unmasked by rapid evolution of a pelagic tunicate.</title>
        <authorList>
            <person name="Denoeud F."/>
            <person name="Henriet S."/>
            <person name="Mungpakdee S."/>
            <person name="Aury J.M."/>
            <person name="Da Silva C."/>
            <person name="Brinkmann H."/>
            <person name="Mikhaleva J."/>
            <person name="Olsen L.C."/>
            <person name="Jubin C."/>
            <person name="Canestro C."/>
            <person name="Bouquet J.M."/>
            <person name="Danks G."/>
            <person name="Poulain J."/>
            <person name="Campsteijn C."/>
            <person name="Adamski M."/>
            <person name="Cross I."/>
            <person name="Yadetie F."/>
            <person name="Muffato M."/>
            <person name="Louis A."/>
            <person name="Butcher S."/>
            <person name="Tsagkogeorga G."/>
            <person name="Konrad A."/>
            <person name="Singh S."/>
            <person name="Jensen M.F."/>
            <person name="Cong E.H."/>
            <person name="Eikeseth-Otteraa H."/>
            <person name="Noel B."/>
            <person name="Anthouard V."/>
            <person name="Porcel B.M."/>
            <person name="Kachouri-Lafond R."/>
            <person name="Nishino A."/>
            <person name="Ugolini M."/>
            <person name="Chourrout P."/>
            <person name="Nishida H."/>
            <person name="Aasland R."/>
            <person name="Huzurbazar S."/>
            <person name="Westhof E."/>
            <person name="Delsuc F."/>
            <person name="Lehrach H."/>
            <person name="Reinhardt R."/>
            <person name="Weissenbach J."/>
            <person name="Roy S.W."/>
            <person name="Artiguenave F."/>
            <person name="Postlethwait J.H."/>
            <person name="Manak J.R."/>
            <person name="Thompson E.M."/>
            <person name="Jaillon O."/>
            <person name="Du Pasquier L."/>
            <person name="Boudinot P."/>
            <person name="Liberles D.A."/>
            <person name="Volff J.N."/>
            <person name="Philippe H."/>
            <person name="Lenhard B."/>
            <person name="Roest Crollius H."/>
            <person name="Wincker P."/>
            <person name="Chourrout D."/>
        </authorList>
    </citation>
    <scope>NUCLEOTIDE SEQUENCE [LARGE SCALE GENOMIC DNA]</scope>
</reference>
<dbReference type="GO" id="GO:0034472">
    <property type="term" value="P:snRNA 3'-end processing"/>
    <property type="evidence" value="ECO:0007669"/>
    <property type="project" value="InterPro"/>
</dbReference>
<evidence type="ECO:0000313" key="7">
    <source>
        <dbReference type="EMBL" id="CBY08151.1"/>
    </source>
</evidence>
<dbReference type="OrthoDB" id="10406040at2759"/>
<dbReference type="PANTHER" id="PTHR13350">
    <property type="entry name" value="INTEGRATOR COMPLEX SUBUNIT 8"/>
    <property type="match status" value="1"/>
</dbReference>
<evidence type="ECO:0000256" key="1">
    <source>
        <dbReference type="ARBA" id="ARBA00004123"/>
    </source>
</evidence>
<organism evidence="7">
    <name type="scientific">Oikopleura dioica</name>
    <name type="common">Tunicate</name>
    <dbReference type="NCBI Taxonomy" id="34765"/>
    <lineage>
        <taxon>Eukaryota</taxon>
        <taxon>Metazoa</taxon>
        <taxon>Chordata</taxon>
        <taxon>Tunicata</taxon>
        <taxon>Appendicularia</taxon>
        <taxon>Copelata</taxon>
        <taxon>Oikopleuridae</taxon>
        <taxon>Oikopleura</taxon>
    </lineage>
</organism>
<protein>
    <recommendedName>
        <fullName evidence="6">INTS8 TPR repeats domain-containing protein</fullName>
    </recommendedName>
</protein>
<feature type="domain" description="INTS8 TPR repeats" evidence="6">
    <location>
        <begin position="438"/>
        <end position="921"/>
    </location>
</feature>
<proteinExistence type="inferred from homology"/>
<comment type="similarity">
    <text evidence="3">Belongs to the Integrator subunit 8 family.</text>
</comment>
<dbReference type="EMBL" id="FN653029">
    <property type="protein sequence ID" value="CBY08151.1"/>
    <property type="molecule type" value="Genomic_DNA"/>
</dbReference>
<dbReference type="GO" id="GO:0032039">
    <property type="term" value="C:integrator complex"/>
    <property type="evidence" value="ECO:0007669"/>
    <property type="project" value="TreeGrafter"/>
</dbReference>
<dbReference type="GO" id="GO:0005694">
    <property type="term" value="C:chromosome"/>
    <property type="evidence" value="ECO:0007669"/>
    <property type="project" value="UniProtKB-SubCell"/>
</dbReference>
<keyword evidence="8" id="KW-1185">Reference proteome</keyword>
<gene>
    <name evidence="7" type="ORF">GSOID_T00004161001</name>
</gene>
<dbReference type="InterPro" id="IPR057980">
    <property type="entry name" value="TPR_INTS8"/>
</dbReference>
<accession>E4X8Q5</accession>
<dbReference type="AlphaFoldDB" id="E4X8Q5"/>
<evidence type="ECO:0000256" key="4">
    <source>
        <dbReference type="ARBA" id="ARBA00022454"/>
    </source>
</evidence>
<sequence>MLQTKKDQKIDPELEEEDQKDLETIRRRAVFLILRIWARQKWSFDWLHKFVPLKDQVQFFRTYVSLYKTAPEDVNALLTDHHLFANLFNLRWEVQVGLKRHFVRKPPGPVVPSGSSGYQKFAGSLPPEWSAENKIYDKMGKKEIFQANIDKLKTMKSDIRCAIHLPSEEQLIGDLWEESEQSKGLKIRLEEMQAQILYELAEVSMLQLKFTEANTYFTKIDELLKTVDEKIFVSFDKKKHEGFTRACSAVLAKRAGKNTDSYAEKSAAELAQVILDNIPSMNEMARHTLMTKIQNSSGRGRGAHLRSARVANMLCNVLSMGSLPDGKILAESRTSPNYLTKTFQIIQENVLDKPWFNKTHQDRLRELVRLLLSGHRKASSLSDLLAHPVAQKFLSESGLLRLKSRVETELTPAEPDANFEINSNTEDKNKIREQFNQAVAPRDIHTLVDKLKKLNMLRQMKYIQVRSINLREIVMMIQVQLRPYAEAFFYKEEQLVALNQHDAALAILEHLQKLFKEKNEPYFSEKTLQVEQTRVMMLKICKERKPAEQLDSGMIKKIQRTVGDIIQFNQSRAEKMKEPGPDWLQLGVAILLDESTSCRFDKYKDPLMSFAQKLWNMVNRANKDQRGGMYRTKESHAVWNELCGSLLNNGKDDLDYRRAVRPSIVVTLAKYIYNREIIEILLTFILHLKRRDSDSGINYVLLAPADKLPQNPPKYIVNPVLNLMAINDSVDLLLQTGMEYDKLDPSSDGKFFVIKSEVLLQNGKPKEALGLLLDFLARACYRMTGVQPLSLKDPKYCPIKFNEFIERRCSKTFFKLIGECLERITHYTSAAIAYFYAEDHSKALELVKNPERWDGMVVWYECIWSVDLLEFFCANYHQKGLIKKRDEVKRLIQSSKINPYGSKKQKLNIKNNKTLLFLRKLWRLHSYS</sequence>
<evidence type="ECO:0000313" key="8">
    <source>
        <dbReference type="Proteomes" id="UP000001307"/>
    </source>
</evidence>
<dbReference type="InterPro" id="IPR038751">
    <property type="entry name" value="INTS8"/>
</dbReference>
<evidence type="ECO:0000256" key="2">
    <source>
        <dbReference type="ARBA" id="ARBA00004286"/>
    </source>
</evidence>
<dbReference type="PANTHER" id="PTHR13350:SF1">
    <property type="entry name" value="INTEGRATOR COMPLEX SUBUNIT 8"/>
    <property type="match status" value="1"/>
</dbReference>
<evidence type="ECO:0000259" key="6">
    <source>
        <dbReference type="Pfam" id="PF25756"/>
    </source>
</evidence>
<evidence type="ECO:0000256" key="3">
    <source>
        <dbReference type="ARBA" id="ARBA00007147"/>
    </source>
</evidence>
<comment type="subcellular location">
    <subcellularLocation>
        <location evidence="2">Chromosome</location>
    </subcellularLocation>
    <subcellularLocation>
        <location evidence="1">Nucleus</location>
    </subcellularLocation>
</comment>
<dbReference type="Proteomes" id="UP000001307">
    <property type="component" value="Unassembled WGS sequence"/>
</dbReference>
<keyword evidence="5" id="KW-0539">Nucleus</keyword>
<dbReference type="InParanoid" id="E4X8Q5"/>
<keyword evidence="4" id="KW-0158">Chromosome</keyword>
<dbReference type="Pfam" id="PF25756">
    <property type="entry name" value="TPR_INTS8"/>
    <property type="match status" value="1"/>
</dbReference>
<evidence type="ECO:0000256" key="5">
    <source>
        <dbReference type="ARBA" id="ARBA00023242"/>
    </source>
</evidence>